<feature type="compositionally biased region" description="Low complexity" evidence="1">
    <location>
        <begin position="517"/>
        <end position="530"/>
    </location>
</feature>
<feature type="region of interest" description="Disordered" evidence="1">
    <location>
        <begin position="370"/>
        <end position="530"/>
    </location>
</feature>
<dbReference type="InterPro" id="IPR013226">
    <property type="entry name" value="Pal1"/>
</dbReference>
<proteinExistence type="predicted"/>
<feature type="compositionally biased region" description="Low complexity" evidence="1">
    <location>
        <begin position="33"/>
        <end position="45"/>
    </location>
</feature>
<dbReference type="FunCoup" id="W3XG63">
    <property type="interactions" value="196"/>
</dbReference>
<dbReference type="EMBL" id="KI912110">
    <property type="protein sequence ID" value="ETS84999.1"/>
    <property type="molecule type" value="Genomic_DNA"/>
</dbReference>
<dbReference type="AlphaFoldDB" id="W3XG63"/>
<dbReference type="RefSeq" id="XP_007829796.1">
    <property type="nucleotide sequence ID" value="XM_007831605.1"/>
</dbReference>
<evidence type="ECO:0000313" key="3">
    <source>
        <dbReference type="Proteomes" id="UP000030651"/>
    </source>
</evidence>
<evidence type="ECO:0000313" key="2">
    <source>
        <dbReference type="EMBL" id="ETS84999.1"/>
    </source>
</evidence>
<dbReference type="GO" id="GO:0005737">
    <property type="term" value="C:cytoplasm"/>
    <property type="evidence" value="ECO:0007669"/>
    <property type="project" value="TreeGrafter"/>
</dbReference>
<feature type="compositionally biased region" description="Basic residues" evidence="1">
    <location>
        <begin position="221"/>
        <end position="236"/>
    </location>
</feature>
<dbReference type="Pfam" id="PF08316">
    <property type="entry name" value="Pal1"/>
    <property type="match status" value="1"/>
</dbReference>
<accession>W3XG63</accession>
<keyword evidence="3" id="KW-1185">Reference proteome</keyword>
<dbReference type="OrthoDB" id="5352132at2759"/>
<feature type="compositionally biased region" description="Polar residues" evidence="1">
    <location>
        <begin position="7"/>
        <end position="27"/>
    </location>
</feature>
<dbReference type="KEGG" id="pfy:PFICI_03024"/>
<dbReference type="eggNOG" id="ENOG502S21G">
    <property type="taxonomic scope" value="Eukaryota"/>
</dbReference>
<dbReference type="OMA" id="GPSMIHH"/>
<dbReference type="GeneID" id="19268037"/>
<feature type="compositionally biased region" description="Pro residues" evidence="1">
    <location>
        <begin position="46"/>
        <end position="56"/>
    </location>
</feature>
<dbReference type="PANTHER" id="PTHR28307:SF2">
    <property type="entry name" value="PROTEIN PAL1"/>
    <property type="match status" value="1"/>
</dbReference>
<evidence type="ECO:0000256" key="1">
    <source>
        <dbReference type="SAM" id="MobiDB-lite"/>
    </source>
</evidence>
<dbReference type="Proteomes" id="UP000030651">
    <property type="component" value="Unassembled WGS sequence"/>
</dbReference>
<feature type="compositionally biased region" description="Basic and acidic residues" evidence="1">
    <location>
        <begin position="158"/>
        <end position="198"/>
    </location>
</feature>
<feature type="compositionally biased region" description="Pro residues" evidence="1">
    <location>
        <begin position="122"/>
        <end position="154"/>
    </location>
</feature>
<protein>
    <recommendedName>
        <fullName evidence="4">Pal1 cell morphology protein</fullName>
    </recommendedName>
</protein>
<dbReference type="STRING" id="1229662.W3XG63"/>
<dbReference type="InParanoid" id="W3XG63"/>
<name>W3XG63_PESFW</name>
<dbReference type="PANTHER" id="PTHR28307">
    <property type="entry name" value="PROTEIN PAL1"/>
    <property type="match status" value="1"/>
</dbReference>
<organism evidence="2 3">
    <name type="scientific">Pestalotiopsis fici (strain W106-1 / CGMCC3.15140)</name>
    <dbReference type="NCBI Taxonomy" id="1229662"/>
    <lineage>
        <taxon>Eukaryota</taxon>
        <taxon>Fungi</taxon>
        <taxon>Dikarya</taxon>
        <taxon>Ascomycota</taxon>
        <taxon>Pezizomycotina</taxon>
        <taxon>Sordariomycetes</taxon>
        <taxon>Xylariomycetidae</taxon>
        <taxon>Amphisphaeriales</taxon>
        <taxon>Sporocadaceae</taxon>
        <taxon>Pestalotiopsis</taxon>
    </lineage>
</organism>
<gene>
    <name evidence="2" type="ORF">PFICI_03024</name>
</gene>
<sequence>MSADLSAGQSYGRSAGLTLNLSSNNPFRNRAASPNSGLSPNSNSFSPPPPHSPFDDPPAERPVSRNPFFDNTESTRGQPLKSPASMASSAPDNRKSPTAEELFDKLIIIDDDDKPAGQPASKPAPPRPDGARGPPPPRGPPGGPRGRGPPPPGHRPTRSQEEAMRARRMQEKAGQSSDRKNMDSPMKRPTERRPRRNSDSSLMEKPLTEEEKKAKEARRRERERRHKERSKTGKPSKRLDLIDQLDATSIYGTGLFHHDGPFDALIPHRNRNGTRHAPMQAFPKDSLNMALGGSGPLNAKPDHKTLMGQHDEEAYLDYNASRKNEAPFYEPPVGSSKEANVFDPHARASVLHGDESLGLGTSTFLEGTPAAQTAIQRREAETAQQSMEQGLQRKKSLAQRIRGINRGPRDMNNRGRMTNPDGAYGPRSGELPSGNSTGERNPFFSDFDKAEERISVRRQDSGPMSPGSPSSPPRGYNLERRSTADASAPEPSKPSGGGLLNRVKSLKGGRRQRPEIPTQAAPTYTPPTSS</sequence>
<evidence type="ECO:0008006" key="4">
    <source>
        <dbReference type="Google" id="ProtNLM"/>
    </source>
</evidence>
<feature type="region of interest" description="Disordered" evidence="1">
    <location>
        <begin position="1"/>
        <end position="240"/>
    </location>
</feature>
<feature type="compositionally biased region" description="Basic and acidic residues" evidence="1">
    <location>
        <begin position="206"/>
        <end position="220"/>
    </location>
</feature>
<feature type="compositionally biased region" description="Basic and acidic residues" evidence="1">
    <location>
        <begin position="446"/>
        <end position="460"/>
    </location>
</feature>
<dbReference type="HOGENOM" id="CLU_025891_1_0_1"/>
<feature type="compositionally biased region" description="Basic and acidic residues" evidence="1">
    <location>
        <begin position="92"/>
        <end position="108"/>
    </location>
</feature>
<reference evidence="3" key="1">
    <citation type="journal article" date="2015" name="BMC Genomics">
        <title>Genomic and transcriptomic analysis of the endophytic fungus Pestalotiopsis fici reveals its lifestyle and high potential for synthesis of natural products.</title>
        <authorList>
            <person name="Wang X."/>
            <person name="Zhang X."/>
            <person name="Liu L."/>
            <person name="Xiang M."/>
            <person name="Wang W."/>
            <person name="Sun X."/>
            <person name="Che Y."/>
            <person name="Guo L."/>
            <person name="Liu G."/>
            <person name="Guo L."/>
            <person name="Wang C."/>
            <person name="Yin W.B."/>
            <person name="Stadler M."/>
            <person name="Zhang X."/>
            <person name="Liu X."/>
        </authorList>
    </citation>
    <scope>NUCLEOTIDE SEQUENCE [LARGE SCALE GENOMIC DNA]</scope>
    <source>
        <strain evidence="3">W106-1 / CGMCC3.15140</strain>
    </source>
</reference>